<dbReference type="InterPro" id="IPR015421">
    <property type="entry name" value="PyrdxlP-dep_Trfase_major"/>
</dbReference>
<evidence type="ECO:0000256" key="7">
    <source>
        <dbReference type="HAMAP-Rule" id="MF_01376"/>
    </source>
</evidence>
<proteinExistence type="inferred from homology"/>
<dbReference type="PANTHER" id="PTHR42778:SF1">
    <property type="entry name" value="2-AMINOETHYLPHOSPHONATE--PYRUVATE TRANSAMINASE"/>
    <property type="match status" value="1"/>
</dbReference>
<keyword evidence="5 7" id="KW-0670">Pyruvate</keyword>
<gene>
    <name evidence="7" type="primary">phnW</name>
    <name evidence="11" type="ORF">BZM27_00440</name>
</gene>
<reference evidence="11 12" key="1">
    <citation type="submission" date="2017-02" db="EMBL/GenBank/DDBJ databases">
        <title>Paraburkholderia sophoroidis sp. nov. and Paraburkholderia steynii sp. nov. rhizobial symbionts of the fynbos legume Hypocalyptus sophoroides.</title>
        <authorList>
            <person name="Steenkamp E.T."/>
            <person name="Beukes C.W."/>
            <person name="Van Zyl E."/>
            <person name="Avontuur J."/>
            <person name="Chan W.Y."/>
            <person name="Hassen A."/>
            <person name="Palmer M."/>
            <person name="Mthombeni L."/>
            <person name="Phalane F."/>
            <person name="Sereme K."/>
            <person name="Venter S.N."/>
        </authorList>
    </citation>
    <scope>NUCLEOTIDE SEQUENCE [LARGE SCALE GENOMIC DNA]</scope>
    <source>
        <strain evidence="11 12">HC1.1ba</strain>
    </source>
</reference>
<keyword evidence="2 7" id="KW-0032">Aminotransferase</keyword>
<organism evidence="11 12">
    <name type="scientific">Paraburkholderia steynii</name>
    <dbReference type="NCBI Taxonomy" id="1245441"/>
    <lineage>
        <taxon>Bacteria</taxon>
        <taxon>Pseudomonadati</taxon>
        <taxon>Pseudomonadota</taxon>
        <taxon>Betaproteobacteria</taxon>
        <taxon>Burkholderiales</taxon>
        <taxon>Burkholderiaceae</taxon>
        <taxon>Paraburkholderia</taxon>
    </lineage>
</organism>
<dbReference type="Proteomes" id="UP000294200">
    <property type="component" value="Unassembled WGS sequence"/>
</dbReference>
<dbReference type="Gene3D" id="3.90.1150.10">
    <property type="entry name" value="Aspartate Aminotransferase, domain 1"/>
    <property type="match status" value="1"/>
</dbReference>
<evidence type="ECO:0000256" key="9">
    <source>
        <dbReference type="PIRSR" id="PIRSR000524-50"/>
    </source>
</evidence>
<keyword evidence="3 7" id="KW-0808">Transferase</keyword>
<dbReference type="GO" id="GO:0019700">
    <property type="term" value="P:organic phosphonate catabolic process"/>
    <property type="evidence" value="ECO:0007669"/>
    <property type="project" value="UniProtKB-UniRule"/>
</dbReference>
<dbReference type="PIRSF" id="PIRSF000524">
    <property type="entry name" value="SPT"/>
    <property type="match status" value="1"/>
</dbReference>
<dbReference type="InterPro" id="IPR000192">
    <property type="entry name" value="Aminotrans_V_dom"/>
</dbReference>
<comment type="similarity">
    <text evidence="7">Belongs to the class-V pyridoxal-phosphate-dependent aminotransferase family. PhnW subfamily.</text>
</comment>
<dbReference type="Pfam" id="PF00266">
    <property type="entry name" value="Aminotran_5"/>
    <property type="match status" value="1"/>
</dbReference>
<evidence type="ECO:0000256" key="4">
    <source>
        <dbReference type="ARBA" id="ARBA00022898"/>
    </source>
</evidence>
<dbReference type="InterPro" id="IPR015424">
    <property type="entry name" value="PyrdxlP-dep_Trfase"/>
</dbReference>
<feature type="binding site" evidence="8">
    <location>
        <position position="350"/>
    </location>
    <ligand>
        <name>substrate</name>
    </ligand>
</feature>
<evidence type="ECO:0000313" key="11">
    <source>
        <dbReference type="EMBL" id="TCG10178.1"/>
    </source>
</evidence>
<dbReference type="HAMAP" id="MF_01376">
    <property type="entry name" value="PhnW_aminotrans_5"/>
    <property type="match status" value="1"/>
</dbReference>
<dbReference type="PANTHER" id="PTHR42778">
    <property type="entry name" value="2-AMINOETHYLPHOSPHONATE--PYRUVATE TRANSAMINASE"/>
    <property type="match status" value="1"/>
</dbReference>
<comment type="subunit">
    <text evidence="7">Homodimer.</text>
</comment>
<evidence type="ECO:0000256" key="6">
    <source>
        <dbReference type="ARBA" id="ARBA00049460"/>
    </source>
</evidence>
<dbReference type="SUPFAM" id="SSF53383">
    <property type="entry name" value="PLP-dependent transferases"/>
    <property type="match status" value="1"/>
</dbReference>
<feature type="domain" description="Aminotransferase class V" evidence="10">
    <location>
        <begin position="44"/>
        <end position="327"/>
    </location>
</feature>
<dbReference type="InterPro" id="IPR012703">
    <property type="entry name" value="NH2EtPonate_pyrv_transaminase"/>
</dbReference>
<feature type="modified residue" description="N6-(pyridoxal phosphate)lysine" evidence="7 9">
    <location>
        <position position="205"/>
    </location>
</feature>
<dbReference type="NCBIfam" id="NF010006">
    <property type="entry name" value="PRK13479.1"/>
    <property type="match status" value="1"/>
</dbReference>
<evidence type="ECO:0000313" key="12">
    <source>
        <dbReference type="Proteomes" id="UP000294200"/>
    </source>
</evidence>
<dbReference type="EMBL" id="MWML01000001">
    <property type="protein sequence ID" value="TCG10178.1"/>
    <property type="molecule type" value="Genomic_DNA"/>
</dbReference>
<comment type="caution">
    <text evidence="11">The sequence shown here is derived from an EMBL/GenBank/DDBJ whole genome shotgun (WGS) entry which is preliminary data.</text>
</comment>
<dbReference type="GO" id="GO:0047304">
    <property type="term" value="F:2-aminoethylphosphonate-pyruvate transaminase activity"/>
    <property type="evidence" value="ECO:0007669"/>
    <property type="project" value="UniProtKB-UniRule"/>
</dbReference>
<evidence type="ECO:0000256" key="1">
    <source>
        <dbReference type="ARBA" id="ARBA00001933"/>
    </source>
</evidence>
<accession>A0A4V2NHU6</accession>
<dbReference type="NCBIfam" id="TIGR02326">
    <property type="entry name" value="transamin_PhnW"/>
    <property type="match status" value="1"/>
</dbReference>
<dbReference type="AlphaFoldDB" id="A0A4V2NHU6"/>
<dbReference type="NCBIfam" id="TIGR03301">
    <property type="entry name" value="PhnW-AepZ"/>
    <property type="match status" value="1"/>
</dbReference>
<dbReference type="Gene3D" id="3.40.640.10">
    <property type="entry name" value="Type I PLP-dependent aspartate aminotransferase-like (Major domain)"/>
    <property type="match status" value="1"/>
</dbReference>
<keyword evidence="12" id="KW-1185">Reference proteome</keyword>
<evidence type="ECO:0000256" key="8">
    <source>
        <dbReference type="PIRSR" id="PIRSR000524-1"/>
    </source>
</evidence>
<evidence type="ECO:0000259" key="10">
    <source>
        <dbReference type="Pfam" id="PF00266"/>
    </source>
</evidence>
<name>A0A4V2NHU6_9BURK</name>
<dbReference type="InterPro" id="IPR024169">
    <property type="entry name" value="SP_NH2Trfase/AEP_transaminase"/>
</dbReference>
<sequence length="387" mass="42287">MNLHRVHQGDAVNLPRQPILLTPGPLTTSDRTRDAMLRDWGSWDGDFNQITARIRRETLRIVHGEDTHECVPLQGSGTFSVEAAIGTLVPRDGHVLVPNNGAYCQRIVKICRALGRRHQSIDYPEDTQVKPADVDRALAADPSITHVALVHCETGAGVLNPLHEIAMVVAKHGRSLIVDAMSSFGAIDIDARQTPFDAVVAASGKCLEGVPGMGFVIARRSTLERCEGNSHSLAMDLYDQWAYMNRTTQWRFTPPTHVVAALDQAIAQYVEEGGLEARGARYTRNCRALIDGMAELGFRPFLDPSIQAPIIVTFHAPDDPAYDFKTFYQEVKKRGYILYPGKLTQIETFRVGCIGHFGEAGIPGAVAAIADTLKAMGISQVSPKALA</sequence>
<comment type="function">
    <text evidence="7">Involved in phosphonate degradation.</text>
</comment>
<comment type="cofactor">
    <cofactor evidence="1 7 9">
        <name>pyridoxal 5'-phosphate</name>
        <dbReference type="ChEBI" id="CHEBI:597326"/>
    </cofactor>
</comment>
<comment type="catalytic activity">
    <reaction evidence="6 7">
        <text>(2-aminoethyl)phosphonate + pyruvate = phosphonoacetaldehyde + L-alanine</text>
        <dbReference type="Rhea" id="RHEA:17021"/>
        <dbReference type="ChEBI" id="CHEBI:15361"/>
        <dbReference type="ChEBI" id="CHEBI:57418"/>
        <dbReference type="ChEBI" id="CHEBI:57972"/>
        <dbReference type="ChEBI" id="CHEBI:58383"/>
        <dbReference type="EC" id="2.6.1.37"/>
    </reaction>
</comment>
<protein>
    <recommendedName>
        <fullName evidence="7">2-aminoethylphosphonate--pyruvate transaminase</fullName>
        <ecNumber evidence="7">2.6.1.37</ecNumber>
    </recommendedName>
    <alternativeName>
        <fullName evidence="7">2-aminoethylphosphonate aminotransferase</fullName>
    </alternativeName>
    <alternativeName>
        <fullName evidence="7">AEP transaminase</fullName>
        <shortName evidence="7">AEPT</shortName>
    </alternativeName>
</protein>
<dbReference type="EC" id="2.6.1.37" evidence="7"/>
<dbReference type="InterPro" id="IPR015422">
    <property type="entry name" value="PyrdxlP-dep_Trfase_small"/>
</dbReference>
<evidence type="ECO:0000256" key="2">
    <source>
        <dbReference type="ARBA" id="ARBA00022576"/>
    </source>
</evidence>
<evidence type="ECO:0000256" key="5">
    <source>
        <dbReference type="ARBA" id="ARBA00023317"/>
    </source>
</evidence>
<keyword evidence="4 7" id="KW-0663">Pyridoxal phosphate</keyword>
<evidence type="ECO:0000256" key="3">
    <source>
        <dbReference type="ARBA" id="ARBA00022679"/>
    </source>
</evidence>